<gene>
    <name evidence="1" type="ORF">ANCDUO_22102</name>
</gene>
<dbReference type="Gene3D" id="1.10.510.10">
    <property type="entry name" value="Transferase(Phosphotransferase) domain 1"/>
    <property type="match status" value="1"/>
</dbReference>
<sequence>MERSLTLSSLQHDRVPDALAGMPAEKDFIRWLTCMDPDKRPTCDEILDSDYLAGIEDQALSNRANGPRRRLKTDSASS</sequence>
<name>A0A0C2BV55_9BILA</name>
<protein>
    <recommendedName>
        <fullName evidence="3">Protein kinase domain-containing protein</fullName>
    </recommendedName>
</protein>
<dbReference type="Proteomes" id="UP000054047">
    <property type="component" value="Unassembled WGS sequence"/>
</dbReference>
<proteinExistence type="predicted"/>
<dbReference type="AlphaFoldDB" id="A0A0C2BV55"/>
<evidence type="ECO:0000313" key="2">
    <source>
        <dbReference type="Proteomes" id="UP000054047"/>
    </source>
</evidence>
<dbReference type="OrthoDB" id="5864419at2759"/>
<dbReference type="EMBL" id="KN765369">
    <property type="protein sequence ID" value="KIH47833.1"/>
    <property type="molecule type" value="Genomic_DNA"/>
</dbReference>
<evidence type="ECO:0000313" key="1">
    <source>
        <dbReference type="EMBL" id="KIH47833.1"/>
    </source>
</evidence>
<reference evidence="1 2" key="1">
    <citation type="submission" date="2013-12" db="EMBL/GenBank/DDBJ databases">
        <title>Draft genome of the parsitic nematode Ancylostoma duodenale.</title>
        <authorList>
            <person name="Mitreva M."/>
        </authorList>
    </citation>
    <scope>NUCLEOTIDE SEQUENCE [LARGE SCALE GENOMIC DNA]</scope>
    <source>
        <strain evidence="1 2">Zhejiang</strain>
    </source>
</reference>
<dbReference type="InterPro" id="IPR011009">
    <property type="entry name" value="Kinase-like_dom_sf"/>
</dbReference>
<accession>A0A0C2BV55</accession>
<dbReference type="SUPFAM" id="SSF56112">
    <property type="entry name" value="Protein kinase-like (PK-like)"/>
    <property type="match status" value="1"/>
</dbReference>
<organism evidence="1 2">
    <name type="scientific">Ancylostoma duodenale</name>
    <dbReference type="NCBI Taxonomy" id="51022"/>
    <lineage>
        <taxon>Eukaryota</taxon>
        <taxon>Metazoa</taxon>
        <taxon>Ecdysozoa</taxon>
        <taxon>Nematoda</taxon>
        <taxon>Chromadorea</taxon>
        <taxon>Rhabditida</taxon>
        <taxon>Rhabditina</taxon>
        <taxon>Rhabditomorpha</taxon>
        <taxon>Strongyloidea</taxon>
        <taxon>Ancylostomatidae</taxon>
        <taxon>Ancylostomatinae</taxon>
        <taxon>Ancylostoma</taxon>
    </lineage>
</organism>
<evidence type="ECO:0008006" key="3">
    <source>
        <dbReference type="Google" id="ProtNLM"/>
    </source>
</evidence>
<keyword evidence="2" id="KW-1185">Reference proteome</keyword>